<protein>
    <submittedName>
        <fullName evidence="2">Uncharacterized protein</fullName>
    </submittedName>
</protein>
<feature type="compositionally biased region" description="Basic and acidic residues" evidence="1">
    <location>
        <begin position="9"/>
        <end position="20"/>
    </location>
</feature>
<evidence type="ECO:0000256" key="1">
    <source>
        <dbReference type="SAM" id="MobiDB-lite"/>
    </source>
</evidence>
<accession>A0A9P7Q9L5</accession>
<feature type="region of interest" description="Disordered" evidence="1">
    <location>
        <begin position="1"/>
        <end position="32"/>
    </location>
</feature>
<feature type="compositionally biased region" description="Basic and acidic residues" evidence="1">
    <location>
        <begin position="153"/>
        <end position="163"/>
    </location>
</feature>
<dbReference type="AlphaFoldDB" id="A0A9P7Q9L5"/>
<organism evidence="2 3">
    <name type="scientific">Claviceps aff. purpurea</name>
    <dbReference type="NCBI Taxonomy" id="1967640"/>
    <lineage>
        <taxon>Eukaryota</taxon>
        <taxon>Fungi</taxon>
        <taxon>Dikarya</taxon>
        <taxon>Ascomycota</taxon>
        <taxon>Pezizomycotina</taxon>
        <taxon>Sordariomycetes</taxon>
        <taxon>Hypocreomycetidae</taxon>
        <taxon>Hypocreales</taxon>
        <taxon>Clavicipitaceae</taxon>
        <taxon>Claviceps</taxon>
    </lineage>
</organism>
<name>A0A9P7Q9L5_9HYPO</name>
<evidence type="ECO:0000313" key="2">
    <source>
        <dbReference type="EMBL" id="KAG6284755.1"/>
    </source>
</evidence>
<evidence type="ECO:0000313" key="3">
    <source>
        <dbReference type="Proteomes" id="UP000707071"/>
    </source>
</evidence>
<comment type="caution">
    <text evidence="2">The sequence shown here is derived from an EMBL/GenBank/DDBJ whole genome shotgun (WGS) entry which is preliminary data.</text>
</comment>
<sequence>MIVEVNPAIDEKSQLARETHTDEDEKATRTTMARSTQVLWRALCQKLAGRNRRGFQASQSNRVTRDELNSKSQDQLLQAPLDRQNPTSPIMAAMSRSKQPRPDIITTPRRSKRRRDRLKSGSSDEEQQGPSRKTPRKAIQSPKRGTIDGQNESLRENMGSKELAEPYLLTIAKIPLKALDTT</sequence>
<dbReference type="EMBL" id="SRRH01000814">
    <property type="protein sequence ID" value="KAG6284755.1"/>
    <property type="molecule type" value="Genomic_DNA"/>
</dbReference>
<keyword evidence="3" id="KW-1185">Reference proteome</keyword>
<feature type="region of interest" description="Disordered" evidence="1">
    <location>
        <begin position="52"/>
        <end position="163"/>
    </location>
</feature>
<reference evidence="2 3" key="1">
    <citation type="journal article" date="2020" name="bioRxiv">
        <title>Whole genome comparisons of ergot fungi reveals the divergence and evolution of species within the genus Claviceps are the result of varying mechanisms driving genome evolution and host range expansion.</title>
        <authorList>
            <person name="Wyka S.A."/>
            <person name="Mondo S.J."/>
            <person name="Liu M."/>
            <person name="Dettman J."/>
            <person name="Nalam V."/>
            <person name="Broders K.D."/>
        </authorList>
    </citation>
    <scope>NUCLEOTIDE SEQUENCE [LARGE SCALE GENOMIC DNA]</scope>
    <source>
        <strain evidence="2 3">Clav52</strain>
    </source>
</reference>
<gene>
    <name evidence="2" type="ORF">E4U09_007691</name>
</gene>
<dbReference type="Proteomes" id="UP000707071">
    <property type="component" value="Unassembled WGS sequence"/>
</dbReference>
<proteinExistence type="predicted"/>